<dbReference type="InterPro" id="IPR004879">
    <property type="entry name" value="Ssp411-like_TRX"/>
</dbReference>
<evidence type="ECO:0000313" key="3">
    <source>
        <dbReference type="Proteomes" id="UP001595814"/>
    </source>
</evidence>
<feature type="domain" description="Spermatogenesis-associated protein 20-like TRX" evidence="1">
    <location>
        <begin position="38"/>
        <end position="190"/>
    </location>
</feature>
<dbReference type="PROSITE" id="PS51257">
    <property type="entry name" value="PROKAR_LIPOPROTEIN"/>
    <property type="match status" value="1"/>
</dbReference>
<dbReference type="SUPFAM" id="SSF52833">
    <property type="entry name" value="Thioredoxin-like"/>
    <property type="match status" value="1"/>
</dbReference>
<dbReference type="InterPro" id="IPR012341">
    <property type="entry name" value="6hp_glycosidase-like_sf"/>
</dbReference>
<dbReference type="Proteomes" id="UP001595814">
    <property type="component" value="Unassembled WGS sequence"/>
</dbReference>
<name>A0ABV8JUL2_9FLAO</name>
<evidence type="ECO:0000313" key="2">
    <source>
        <dbReference type="EMBL" id="MFC4097326.1"/>
    </source>
</evidence>
<gene>
    <name evidence="2" type="ORF">ACFOUT_15660</name>
</gene>
<proteinExistence type="predicted"/>
<protein>
    <submittedName>
        <fullName evidence="2">Thioredoxin domain-containing protein</fullName>
    </submittedName>
</protein>
<dbReference type="PIRSF" id="PIRSF006402">
    <property type="entry name" value="UCP006402_thioredoxin"/>
    <property type="match status" value="1"/>
</dbReference>
<dbReference type="InterPro" id="IPR008928">
    <property type="entry name" value="6-hairpin_glycosidase_sf"/>
</dbReference>
<evidence type="ECO:0000259" key="1">
    <source>
        <dbReference type="Pfam" id="PF03190"/>
    </source>
</evidence>
<dbReference type="Gene3D" id="1.50.10.10">
    <property type="match status" value="1"/>
</dbReference>
<dbReference type="RefSeq" id="WP_192462007.1">
    <property type="nucleotide sequence ID" value="NZ_JACYFJ010000002.1"/>
</dbReference>
<dbReference type="Pfam" id="PF03190">
    <property type="entry name" value="Thioredox_DsbH"/>
    <property type="match status" value="1"/>
</dbReference>
<dbReference type="Gene3D" id="1.50.10.20">
    <property type="match status" value="1"/>
</dbReference>
<reference evidence="3" key="1">
    <citation type="journal article" date="2019" name="Int. J. Syst. Evol. Microbiol.">
        <title>The Global Catalogue of Microorganisms (GCM) 10K type strain sequencing project: providing services to taxonomists for standard genome sequencing and annotation.</title>
        <authorList>
            <consortium name="The Broad Institute Genomics Platform"/>
            <consortium name="The Broad Institute Genome Sequencing Center for Infectious Disease"/>
            <person name="Wu L."/>
            <person name="Ma J."/>
        </authorList>
    </citation>
    <scope>NUCLEOTIDE SEQUENCE [LARGE SCALE GENOMIC DNA]</scope>
    <source>
        <strain evidence="3">CECT 7477</strain>
    </source>
</reference>
<dbReference type="Gene3D" id="3.40.30.10">
    <property type="entry name" value="Glutaredoxin"/>
    <property type="match status" value="1"/>
</dbReference>
<keyword evidence="3" id="KW-1185">Reference proteome</keyword>
<accession>A0ABV8JUL2</accession>
<dbReference type="EMBL" id="JBHSAW010000010">
    <property type="protein sequence ID" value="MFC4097326.1"/>
    <property type="molecule type" value="Genomic_DNA"/>
</dbReference>
<dbReference type="PANTHER" id="PTHR42899:SF1">
    <property type="entry name" value="SPERMATOGENESIS-ASSOCIATED PROTEIN 20"/>
    <property type="match status" value="1"/>
</dbReference>
<dbReference type="SUPFAM" id="SSF48208">
    <property type="entry name" value="Six-hairpin glycosidases"/>
    <property type="match status" value="1"/>
</dbReference>
<dbReference type="InterPro" id="IPR024705">
    <property type="entry name" value="Ssp411"/>
</dbReference>
<comment type="caution">
    <text evidence="2">The sequence shown here is derived from an EMBL/GenBank/DDBJ whole genome shotgun (WGS) entry which is preliminary data.</text>
</comment>
<dbReference type="CDD" id="cd02955">
    <property type="entry name" value="SSP411"/>
    <property type="match status" value="1"/>
</dbReference>
<dbReference type="InterPro" id="IPR036249">
    <property type="entry name" value="Thioredoxin-like_sf"/>
</dbReference>
<dbReference type="PANTHER" id="PTHR42899">
    <property type="entry name" value="SPERMATOGENESIS-ASSOCIATED PROTEIN 20"/>
    <property type="match status" value="1"/>
</dbReference>
<organism evidence="2 3">
    <name type="scientific">Euzebyella saccharophila</name>
    <dbReference type="NCBI Taxonomy" id="679664"/>
    <lineage>
        <taxon>Bacteria</taxon>
        <taxon>Pseudomonadati</taxon>
        <taxon>Bacteroidota</taxon>
        <taxon>Flavobacteriia</taxon>
        <taxon>Flavobacteriales</taxon>
        <taxon>Flavobacteriaceae</taxon>
        <taxon>Euzebyella</taxon>
    </lineage>
</organism>
<sequence length="703" mass="81059">MKPSTIFAKTTLLLAFLISTSCKNKEEKVEVVENHKFTNALVNESSPYLLQHAHNPVNWRPWSQEALEDAKRENKLVLVSIGYSSCHWCHVMEEETFEDEEVAKVMNENFISIKVDREERPDVDQIYMTALQLISGNGGWPLNVITLPNGKPLYGGTYHTKDQWTQVLSKINDLYKNDPQKAEEYADMVAAGIAEANTIVPNQKDVTFDKKEVQANVELWRQYWDLEYGGDMGEQKFMIPSNLMFLLDYAILQKDDQALAHVKNTLDKMAKGGIYDHLAGGFYRYSTDSRWKVPHFEKMLYDNAQLISLYSKAYTVFGDSEYQRIVWETIDFLKREMKNEEGGYYAALDADTEGEEGKFYVWGKQELQEILENDFELFSKYYSINETDQWEVDTYVLHVKMEDADFAKSEGITKGELQSRKEKWHKSLLEARSRRIAPGIDDKVITSWNALLITGLVDAYKAFQQESFLQEAQHTLEYLLENGMYRGNLVHTYKEGSNQKEGFLEDYTYLAQSALELYTASFDIQYLEIATELTEKAEEKYADETTGMYFYNESDELIAKIIKTDDGVLPSPNAIMASNLFKLGHIDYNTEYMERSKKMLASITPLIEESPSSYSKWNSLLLKNTFPFFEIAVVGSNVKPVVQGLQKHYLPNTLIVGSKKNSDSPLFKDRFIEEETYIYVCQNTTCKLPVKTVERALDQMNNF</sequence>